<dbReference type="SMART" id="SM00881">
    <property type="entry name" value="CoA_binding"/>
    <property type="match status" value="1"/>
</dbReference>
<sequence length="120" mass="12605">MSIRNLDRLFEPRSVAVIGASDNPQRIGTRVLANLLDGAFTREGGQVWPVNPKHAALRGQPCYSRVSALPSVPELGIICTPPATVPGLIAELGARGARAAIVMTADPGHSGGRSLRQAML</sequence>
<dbReference type="InterPro" id="IPR036291">
    <property type="entry name" value="NAD(P)-bd_dom_sf"/>
</dbReference>
<dbReference type="Pfam" id="PF13380">
    <property type="entry name" value="CoA_binding_2"/>
    <property type="match status" value="1"/>
</dbReference>
<dbReference type="AlphaFoldDB" id="A0A4Y9SI64"/>
<dbReference type="GO" id="GO:0005524">
    <property type="term" value="F:ATP binding"/>
    <property type="evidence" value="ECO:0007669"/>
    <property type="project" value="UniProtKB-KW"/>
</dbReference>
<organism evidence="5 6">
    <name type="scientific">Duganella callida</name>
    <dbReference type="NCBI Taxonomy" id="2561932"/>
    <lineage>
        <taxon>Bacteria</taxon>
        <taxon>Pseudomonadati</taxon>
        <taxon>Pseudomonadota</taxon>
        <taxon>Betaproteobacteria</taxon>
        <taxon>Burkholderiales</taxon>
        <taxon>Oxalobacteraceae</taxon>
        <taxon>Telluria group</taxon>
        <taxon>Duganella</taxon>
    </lineage>
</organism>
<evidence type="ECO:0000259" key="4">
    <source>
        <dbReference type="SMART" id="SM00881"/>
    </source>
</evidence>
<name>A0A4Y9SI64_9BURK</name>
<keyword evidence="3" id="KW-0067">ATP-binding</keyword>
<evidence type="ECO:0000256" key="2">
    <source>
        <dbReference type="ARBA" id="ARBA00022741"/>
    </source>
</evidence>
<dbReference type="RefSeq" id="WP_135202098.1">
    <property type="nucleotide sequence ID" value="NZ_SPVG01000138.1"/>
</dbReference>
<keyword evidence="1" id="KW-0436">Ligase</keyword>
<gene>
    <name evidence="5" type="ORF">E4L98_13655</name>
</gene>
<proteinExistence type="predicted"/>
<dbReference type="PANTHER" id="PTHR43334">
    <property type="entry name" value="ACETATE--COA LIGASE [ADP-FORMING]"/>
    <property type="match status" value="1"/>
</dbReference>
<dbReference type="PANTHER" id="PTHR43334:SF1">
    <property type="entry name" value="3-HYDROXYPROPIONATE--COA LIGASE [ADP-FORMING]"/>
    <property type="match status" value="1"/>
</dbReference>
<dbReference type="OrthoDB" id="9807426at2"/>
<keyword evidence="6" id="KW-1185">Reference proteome</keyword>
<dbReference type="Gene3D" id="3.40.50.720">
    <property type="entry name" value="NAD(P)-binding Rossmann-like Domain"/>
    <property type="match status" value="1"/>
</dbReference>
<comment type="caution">
    <text evidence="5">The sequence shown here is derived from an EMBL/GenBank/DDBJ whole genome shotgun (WGS) entry which is preliminary data.</text>
</comment>
<evidence type="ECO:0000313" key="6">
    <source>
        <dbReference type="Proteomes" id="UP000297729"/>
    </source>
</evidence>
<evidence type="ECO:0000256" key="3">
    <source>
        <dbReference type="ARBA" id="ARBA00022840"/>
    </source>
</evidence>
<dbReference type="GO" id="GO:0016874">
    <property type="term" value="F:ligase activity"/>
    <property type="evidence" value="ECO:0007669"/>
    <property type="project" value="UniProtKB-KW"/>
</dbReference>
<reference evidence="5 6" key="1">
    <citation type="submission" date="2019-03" db="EMBL/GenBank/DDBJ databases">
        <title>Draft Genome Sequence of Duganella callidus sp. nov., a Novel Duganella Species Isolated from Cultivated Soil.</title>
        <authorList>
            <person name="Raths R."/>
            <person name="Peta V."/>
            <person name="Bucking H."/>
        </authorList>
    </citation>
    <scope>NUCLEOTIDE SEQUENCE [LARGE SCALE GENOMIC DNA]</scope>
    <source>
        <strain evidence="5 6">DN04</strain>
    </source>
</reference>
<dbReference type="SUPFAM" id="SSF51735">
    <property type="entry name" value="NAD(P)-binding Rossmann-fold domains"/>
    <property type="match status" value="1"/>
</dbReference>
<dbReference type="InterPro" id="IPR051538">
    <property type="entry name" value="Acyl-CoA_Synth/Transferase"/>
</dbReference>
<keyword evidence="2" id="KW-0547">Nucleotide-binding</keyword>
<dbReference type="Proteomes" id="UP000297729">
    <property type="component" value="Unassembled WGS sequence"/>
</dbReference>
<protein>
    <submittedName>
        <fullName evidence="5">CoA-binding protein</fullName>
    </submittedName>
</protein>
<evidence type="ECO:0000313" key="5">
    <source>
        <dbReference type="EMBL" id="TFW21338.1"/>
    </source>
</evidence>
<evidence type="ECO:0000256" key="1">
    <source>
        <dbReference type="ARBA" id="ARBA00022598"/>
    </source>
</evidence>
<feature type="non-terminal residue" evidence="5">
    <location>
        <position position="120"/>
    </location>
</feature>
<dbReference type="EMBL" id="SPVG01000138">
    <property type="protein sequence ID" value="TFW21338.1"/>
    <property type="molecule type" value="Genomic_DNA"/>
</dbReference>
<feature type="domain" description="CoA-binding" evidence="4">
    <location>
        <begin position="9"/>
        <end position="107"/>
    </location>
</feature>
<dbReference type="InterPro" id="IPR003781">
    <property type="entry name" value="CoA-bd"/>
</dbReference>
<accession>A0A4Y9SI64</accession>